<keyword evidence="1" id="KW-1133">Transmembrane helix</keyword>
<evidence type="ECO:0000313" key="3">
    <source>
        <dbReference type="EMBL" id="CAF4074310.1"/>
    </source>
</evidence>
<keyword evidence="1" id="KW-0812">Transmembrane</keyword>
<sequence>MTNEEENCGWNLAITYMLSSTFEPDRSCLNKISQIDFSGLNTLYVTTMNKPSELTTNKPNEAISNIAISIKYILSIFISILILYLTSL</sequence>
<name>A0A819TA43_9BILA</name>
<comment type="caution">
    <text evidence="3">The sequence shown here is derived from an EMBL/GenBank/DDBJ whole genome shotgun (WGS) entry which is preliminary data.</text>
</comment>
<dbReference type="EMBL" id="CAJOBD010006928">
    <property type="protein sequence ID" value="CAF4074310.1"/>
    <property type="molecule type" value="Genomic_DNA"/>
</dbReference>
<feature type="transmembrane region" description="Helical" evidence="1">
    <location>
        <begin position="62"/>
        <end position="85"/>
    </location>
</feature>
<evidence type="ECO:0000313" key="4">
    <source>
        <dbReference type="Proteomes" id="UP000663836"/>
    </source>
</evidence>
<evidence type="ECO:0000313" key="2">
    <source>
        <dbReference type="EMBL" id="CAF1242218.1"/>
    </source>
</evidence>
<dbReference type="Proteomes" id="UP000663864">
    <property type="component" value="Unassembled WGS sequence"/>
</dbReference>
<evidence type="ECO:0000256" key="1">
    <source>
        <dbReference type="SAM" id="Phobius"/>
    </source>
</evidence>
<proteinExistence type="predicted"/>
<organism evidence="3 4">
    <name type="scientific">Rotaria sordida</name>
    <dbReference type="NCBI Taxonomy" id="392033"/>
    <lineage>
        <taxon>Eukaryota</taxon>
        <taxon>Metazoa</taxon>
        <taxon>Spiralia</taxon>
        <taxon>Gnathifera</taxon>
        <taxon>Rotifera</taxon>
        <taxon>Eurotatoria</taxon>
        <taxon>Bdelloidea</taxon>
        <taxon>Philodinida</taxon>
        <taxon>Philodinidae</taxon>
        <taxon>Rotaria</taxon>
    </lineage>
</organism>
<accession>A0A819TA43</accession>
<gene>
    <name evidence="3" type="ORF">JBS370_LOCUS30336</name>
    <name evidence="2" type="ORF">ZHD862_LOCUS24941</name>
</gene>
<dbReference type="EMBL" id="CAJNOT010001735">
    <property type="protein sequence ID" value="CAF1242218.1"/>
    <property type="molecule type" value="Genomic_DNA"/>
</dbReference>
<dbReference type="Proteomes" id="UP000663836">
    <property type="component" value="Unassembled WGS sequence"/>
</dbReference>
<reference evidence="3" key="1">
    <citation type="submission" date="2021-02" db="EMBL/GenBank/DDBJ databases">
        <authorList>
            <person name="Nowell W R."/>
        </authorList>
    </citation>
    <scope>NUCLEOTIDE SEQUENCE</scope>
</reference>
<protein>
    <submittedName>
        <fullName evidence="3">Uncharacterized protein</fullName>
    </submittedName>
</protein>
<keyword evidence="1" id="KW-0472">Membrane</keyword>
<dbReference type="AlphaFoldDB" id="A0A819TA43"/>